<organism evidence="2 3">
    <name type="scientific">Emiliania huxleyi (strain CCMP1516)</name>
    <dbReference type="NCBI Taxonomy" id="280463"/>
    <lineage>
        <taxon>Eukaryota</taxon>
        <taxon>Haptista</taxon>
        <taxon>Haptophyta</taxon>
        <taxon>Prymnesiophyceae</taxon>
        <taxon>Isochrysidales</taxon>
        <taxon>Noelaerhabdaceae</taxon>
        <taxon>Emiliania</taxon>
    </lineage>
</organism>
<dbReference type="KEGG" id="ehx:EMIHUDRAFT_223661"/>
<dbReference type="GeneID" id="17284451"/>
<keyword evidence="1" id="KW-0732">Signal</keyword>
<dbReference type="AlphaFoldDB" id="A0A0D3KTU6"/>
<evidence type="ECO:0000256" key="1">
    <source>
        <dbReference type="SAM" id="SignalP"/>
    </source>
</evidence>
<dbReference type="RefSeq" id="XP_005791610.1">
    <property type="nucleotide sequence ID" value="XM_005791553.1"/>
</dbReference>
<sequence>MLFLLSCQPAQGLHEATLLLGLLSLEAVLEAEATRTLLATADAGGMPIWRVYGGRTLAAGLLHRLLAHRASSGVGLPAVEWGSLVVRVFDLARCLATHPHLASSPSGAELAARLLGLLHHLLLCSEPLPPAVSDAVAAELPPFCAAGGAAVAAKARRSLARVLAGAALSGSPSHSVRNFWRQTCAAVA</sequence>
<dbReference type="Proteomes" id="UP000013827">
    <property type="component" value="Unassembled WGS sequence"/>
</dbReference>
<proteinExistence type="predicted"/>
<reference evidence="3" key="1">
    <citation type="journal article" date="2013" name="Nature">
        <title>Pan genome of the phytoplankton Emiliania underpins its global distribution.</title>
        <authorList>
            <person name="Read B.A."/>
            <person name="Kegel J."/>
            <person name="Klute M.J."/>
            <person name="Kuo A."/>
            <person name="Lefebvre S.C."/>
            <person name="Maumus F."/>
            <person name="Mayer C."/>
            <person name="Miller J."/>
            <person name="Monier A."/>
            <person name="Salamov A."/>
            <person name="Young J."/>
            <person name="Aguilar M."/>
            <person name="Claverie J.M."/>
            <person name="Frickenhaus S."/>
            <person name="Gonzalez K."/>
            <person name="Herman E.K."/>
            <person name="Lin Y.C."/>
            <person name="Napier J."/>
            <person name="Ogata H."/>
            <person name="Sarno A.F."/>
            <person name="Shmutz J."/>
            <person name="Schroeder D."/>
            <person name="de Vargas C."/>
            <person name="Verret F."/>
            <person name="von Dassow P."/>
            <person name="Valentin K."/>
            <person name="Van de Peer Y."/>
            <person name="Wheeler G."/>
            <person name="Dacks J.B."/>
            <person name="Delwiche C.F."/>
            <person name="Dyhrman S.T."/>
            <person name="Glockner G."/>
            <person name="John U."/>
            <person name="Richards T."/>
            <person name="Worden A.Z."/>
            <person name="Zhang X."/>
            <person name="Grigoriev I.V."/>
            <person name="Allen A.E."/>
            <person name="Bidle K."/>
            <person name="Borodovsky M."/>
            <person name="Bowler C."/>
            <person name="Brownlee C."/>
            <person name="Cock J.M."/>
            <person name="Elias M."/>
            <person name="Gladyshev V.N."/>
            <person name="Groth M."/>
            <person name="Guda C."/>
            <person name="Hadaegh A."/>
            <person name="Iglesias-Rodriguez M.D."/>
            <person name="Jenkins J."/>
            <person name="Jones B.M."/>
            <person name="Lawson T."/>
            <person name="Leese F."/>
            <person name="Lindquist E."/>
            <person name="Lobanov A."/>
            <person name="Lomsadze A."/>
            <person name="Malik S.B."/>
            <person name="Marsh M.E."/>
            <person name="Mackinder L."/>
            <person name="Mock T."/>
            <person name="Mueller-Roeber B."/>
            <person name="Pagarete A."/>
            <person name="Parker M."/>
            <person name="Probert I."/>
            <person name="Quesneville H."/>
            <person name="Raines C."/>
            <person name="Rensing S.A."/>
            <person name="Riano-Pachon D.M."/>
            <person name="Richier S."/>
            <person name="Rokitta S."/>
            <person name="Shiraiwa Y."/>
            <person name="Soanes D.M."/>
            <person name="van der Giezen M."/>
            <person name="Wahlund T.M."/>
            <person name="Williams B."/>
            <person name="Wilson W."/>
            <person name="Wolfe G."/>
            <person name="Wurch L.L."/>
        </authorList>
    </citation>
    <scope>NUCLEOTIDE SEQUENCE</scope>
</reference>
<evidence type="ECO:0000313" key="3">
    <source>
        <dbReference type="Proteomes" id="UP000013827"/>
    </source>
</evidence>
<reference evidence="2" key="2">
    <citation type="submission" date="2024-10" db="UniProtKB">
        <authorList>
            <consortium name="EnsemblProtists"/>
        </authorList>
    </citation>
    <scope>IDENTIFICATION</scope>
</reference>
<feature type="signal peptide" evidence="1">
    <location>
        <begin position="1"/>
        <end position="33"/>
    </location>
</feature>
<keyword evidence="3" id="KW-1185">Reference proteome</keyword>
<protein>
    <submittedName>
        <fullName evidence="2">Uncharacterized protein</fullName>
    </submittedName>
</protein>
<dbReference type="PaxDb" id="2903-EOD39181"/>
<dbReference type="EnsemblProtists" id="EOD39181">
    <property type="protein sequence ID" value="EOD39181"/>
    <property type="gene ID" value="EMIHUDRAFT_223661"/>
</dbReference>
<feature type="chain" id="PRO_5044262363" evidence="1">
    <location>
        <begin position="34"/>
        <end position="188"/>
    </location>
</feature>
<evidence type="ECO:0000313" key="2">
    <source>
        <dbReference type="EnsemblProtists" id="EOD39181"/>
    </source>
</evidence>
<accession>A0A0D3KTU6</accession>
<dbReference type="HOGENOM" id="CLU_1443485_0_0_1"/>
<name>A0A0D3KTU6_EMIH1</name>